<evidence type="ECO:0000259" key="3">
    <source>
        <dbReference type="Pfam" id="PF01625"/>
    </source>
</evidence>
<dbReference type="PANTHER" id="PTHR43774">
    <property type="entry name" value="PEPTIDE METHIONINE SULFOXIDE REDUCTASE"/>
    <property type="match status" value="1"/>
</dbReference>
<gene>
    <name evidence="4" type="ORF">ASZ90_006548</name>
</gene>
<dbReference type="PANTHER" id="PTHR43774:SF1">
    <property type="entry name" value="PEPTIDE METHIONINE SULFOXIDE REDUCTASE MSRA 2"/>
    <property type="match status" value="1"/>
</dbReference>
<dbReference type="EC" id="1.8.4.11" evidence="1"/>
<dbReference type="SUPFAM" id="SSF55068">
    <property type="entry name" value="Peptide methionine sulfoxide reductase"/>
    <property type="match status" value="1"/>
</dbReference>
<dbReference type="InterPro" id="IPR002569">
    <property type="entry name" value="Met_Sox_Rdtase_MsrA_dom"/>
</dbReference>
<evidence type="ECO:0000256" key="1">
    <source>
        <dbReference type="ARBA" id="ARBA00012502"/>
    </source>
</evidence>
<feature type="domain" description="Peptide methionine sulphoxide reductase MsrA" evidence="3">
    <location>
        <begin position="5"/>
        <end position="155"/>
    </location>
</feature>
<organism evidence="4">
    <name type="scientific">hydrocarbon metagenome</name>
    <dbReference type="NCBI Taxonomy" id="938273"/>
    <lineage>
        <taxon>unclassified sequences</taxon>
        <taxon>metagenomes</taxon>
        <taxon>ecological metagenomes</taxon>
    </lineage>
</organism>
<comment type="caution">
    <text evidence="4">The sequence shown here is derived from an EMBL/GenBank/DDBJ whole genome shotgun (WGS) entry which is preliminary data.</text>
</comment>
<evidence type="ECO:0000313" key="4">
    <source>
        <dbReference type="EMBL" id="KUG23661.1"/>
    </source>
</evidence>
<dbReference type="GO" id="GO:0008113">
    <property type="term" value="F:peptide-methionine (S)-S-oxide reductase activity"/>
    <property type="evidence" value="ECO:0007669"/>
    <property type="project" value="UniProtKB-EC"/>
</dbReference>
<dbReference type="HAMAP" id="MF_01401">
    <property type="entry name" value="MsrA"/>
    <property type="match status" value="1"/>
</dbReference>
<proteinExistence type="inferred from homology"/>
<dbReference type="NCBIfam" id="TIGR00401">
    <property type="entry name" value="msrA"/>
    <property type="match status" value="1"/>
</dbReference>
<dbReference type="EMBL" id="LNQE01000891">
    <property type="protein sequence ID" value="KUG23661.1"/>
    <property type="molecule type" value="Genomic_DNA"/>
</dbReference>
<dbReference type="Gene3D" id="3.30.1060.10">
    <property type="entry name" value="Peptide methionine sulphoxide reductase MsrA"/>
    <property type="match status" value="1"/>
</dbReference>
<dbReference type="InterPro" id="IPR036509">
    <property type="entry name" value="Met_Sox_Rdtase_MsrA_sf"/>
</dbReference>
<dbReference type="AlphaFoldDB" id="A0A0W8FS06"/>
<name>A0A0W8FS06_9ZZZZ</name>
<dbReference type="Pfam" id="PF01625">
    <property type="entry name" value="PMSR"/>
    <property type="match status" value="1"/>
</dbReference>
<reference evidence="4" key="1">
    <citation type="journal article" date="2015" name="Proc. Natl. Acad. Sci. U.S.A.">
        <title>Networks of energetic and metabolic interactions define dynamics in microbial communities.</title>
        <authorList>
            <person name="Embree M."/>
            <person name="Liu J.K."/>
            <person name="Al-Bassam M.M."/>
            <person name="Zengler K."/>
        </authorList>
    </citation>
    <scope>NUCLEOTIDE SEQUENCE</scope>
</reference>
<protein>
    <recommendedName>
        <fullName evidence="1">peptide-methionine (S)-S-oxide reductase</fullName>
        <ecNumber evidence="1">1.8.4.11</ecNumber>
    </recommendedName>
</protein>
<accession>A0A0W8FS06</accession>
<keyword evidence="2 4" id="KW-0560">Oxidoreductase</keyword>
<sequence>MIKIIVLGGGCFWCIEAVFQKIQGVHKVEPGYAGGSFPGPTYEQVCFGETDHAEAVRLEYDSDKINLENILDVFFSIHDPTTLNRQDMDTGTQYRSIILWTEPEQKKIIKKYLDKIKNDFKDPIVTQLKKLKKFYPAETYHFDYYNRNKIQPYCQFVILPKIEKIEKIEKDFSDSIK</sequence>
<evidence type="ECO:0000256" key="2">
    <source>
        <dbReference type="ARBA" id="ARBA00023002"/>
    </source>
</evidence>